<accession>A0AAE0TGY1</accession>
<dbReference type="EMBL" id="JAEAOA010002259">
    <property type="protein sequence ID" value="KAK3610190.1"/>
    <property type="molecule type" value="Genomic_DNA"/>
</dbReference>
<feature type="non-terminal residue" evidence="1">
    <location>
        <position position="54"/>
    </location>
</feature>
<protein>
    <submittedName>
        <fullName evidence="1">Uncharacterized protein</fullName>
    </submittedName>
</protein>
<evidence type="ECO:0000313" key="2">
    <source>
        <dbReference type="Proteomes" id="UP001195483"/>
    </source>
</evidence>
<reference evidence="1" key="3">
    <citation type="submission" date="2023-05" db="EMBL/GenBank/DDBJ databases">
        <authorList>
            <person name="Smith C.H."/>
        </authorList>
    </citation>
    <scope>NUCLEOTIDE SEQUENCE</scope>
    <source>
        <strain evidence="1">CHS0354</strain>
        <tissue evidence="1">Mantle</tissue>
    </source>
</reference>
<sequence>MQLLRERPAFLAHRKKYPTIYKPHLQPLMQTRITSADDTNVLRKAKHLGSCNPQ</sequence>
<reference evidence="1" key="2">
    <citation type="journal article" date="2021" name="Genome Biol. Evol.">
        <title>Developing a high-quality reference genome for a parasitic bivalve with doubly uniparental inheritance (Bivalvia: Unionida).</title>
        <authorList>
            <person name="Smith C.H."/>
        </authorList>
    </citation>
    <scope>NUCLEOTIDE SEQUENCE</scope>
    <source>
        <strain evidence="1">CHS0354</strain>
        <tissue evidence="1">Mantle</tissue>
    </source>
</reference>
<organism evidence="1 2">
    <name type="scientific">Potamilus streckersoni</name>
    <dbReference type="NCBI Taxonomy" id="2493646"/>
    <lineage>
        <taxon>Eukaryota</taxon>
        <taxon>Metazoa</taxon>
        <taxon>Spiralia</taxon>
        <taxon>Lophotrochozoa</taxon>
        <taxon>Mollusca</taxon>
        <taxon>Bivalvia</taxon>
        <taxon>Autobranchia</taxon>
        <taxon>Heteroconchia</taxon>
        <taxon>Palaeoheterodonta</taxon>
        <taxon>Unionida</taxon>
        <taxon>Unionoidea</taxon>
        <taxon>Unionidae</taxon>
        <taxon>Ambleminae</taxon>
        <taxon>Lampsilini</taxon>
        <taxon>Potamilus</taxon>
    </lineage>
</organism>
<evidence type="ECO:0000313" key="1">
    <source>
        <dbReference type="EMBL" id="KAK3610190.1"/>
    </source>
</evidence>
<keyword evidence="2" id="KW-1185">Reference proteome</keyword>
<dbReference type="AlphaFoldDB" id="A0AAE0TGY1"/>
<comment type="caution">
    <text evidence="1">The sequence shown here is derived from an EMBL/GenBank/DDBJ whole genome shotgun (WGS) entry which is preliminary data.</text>
</comment>
<dbReference type="Proteomes" id="UP001195483">
    <property type="component" value="Unassembled WGS sequence"/>
</dbReference>
<name>A0AAE0TGY1_9BIVA</name>
<proteinExistence type="predicted"/>
<gene>
    <name evidence="1" type="ORF">CHS0354_038828</name>
</gene>
<reference evidence="1" key="1">
    <citation type="journal article" date="2021" name="Genome Biol. Evol.">
        <title>A High-Quality Reference Genome for a Parasitic Bivalve with Doubly Uniparental Inheritance (Bivalvia: Unionida).</title>
        <authorList>
            <person name="Smith C.H."/>
        </authorList>
    </citation>
    <scope>NUCLEOTIDE SEQUENCE</scope>
    <source>
        <strain evidence="1">CHS0354</strain>
    </source>
</reference>